<proteinExistence type="evidence at transcript level"/>
<dbReference type="InterPro" id="IPR001461">
    <property type="entry name" value="Aspartic_peptidase_A1"/>
</dbReference>
<evidence type="ECO:0000256" key="4">
    <source>
        <dbReference type="ARBA" id="ARBA00022750"/>
    </source>
</evidence>
<dbReference type="PROSITE" id="PS51767">
    <property type="entry name" value="PEPTIDASE_A1"/>
    <property type="match status" value="1"/>
</dbReference>
<evidence type="ECO:0000256" key="7">
    <source>
        <dbReference type="ARBA" id="ARBA00023180"/>
    </source>
</evidence>
<evidence type="ECO:0000256" key="6">
    <source>
        <dbReference type="ARBA" id="ARBA00023157"/>
    </source>
</evidence>
<dbReference type="PANTHER" id="PTHR47966:SF51">
    <property type="entry name" value="BETA-SITE APP-CLEAVING ENZYME, ISOFORM A-RELATED"/>
    <property type="match status" value="1"/>
</dbReference>
<evidence type="ECO:0000256" key="8">
    <source>
        <dbReference type="PIRSR" id="PIRSR601461-1"/>
    </source>
</evidence>
<feature type="active site" evidence="8">
    <location>
        <position position="280"/>
    </location>
</feature>
<evidence type="ECO:0000259" key="12">
    <source>
        <dbReference type="PROSITE" id="PS51767"/>
    </source>
</evidence>
<feature type="signal peptide" evidence="11">
    <location>
        <begin position="1"/>
        <end position="18"/>
    </location>
</feature>
<keyword evidence="2 10" id="KW-0645">Protease</keyword>
<keyword evidence="6 9" id="KW-1015">Disulfide bond</keyword>
<dbReference type="SMR" id="A0A2H4R3P6"/>
<evidence type="ECO:0000256" key="9">
    <source>
        <dbReference type="PIRSR" id="PIRSR601461-2"/>
    </source>
</evidence>
<feature type="disulfide bond" evidence="9">
    <location>
        <begin position="105"/>
        <end position="112"/>
    </location>
</feature>
<keyword evidence="4 10" id="KW-0064">Aspartyl protease</keyword>
<dbReference type="GO" id="GO:0006508">
    <property type="term" value="P:proteolysis"/>
    <property type="evidence" value="ECO:0007669"/>
    <property type="project" value="UniProtKB-KW"/>
</dbReference>
<evidence type="ECO:0000256" key="10">
    <source>
        <dbReference type="RuleBase" id="RU000454"/>
    </source>
</evidence>
<dbReference type="InterPro" id="IPR033121">
    <property type="entry name" value="PEPTIDASE_A1"/>
</dbReference>
<feature type="chain" id="PRO_5014180148" evidence="11">
    <location>
        <begin position="19"/>
        <end position="403"/>
    </location>
</feature>
<name>A0A2H4R3P6_MIMNO</name>
<dbReference type="SUPFAM" id="SSF50630">
    <property type="entry name" value="Acid proteases"/>
    <property type="match status" value="1"/>
</dbReference>
<dbReference type="FunFam" id="2.40.70.10:FF:000002">
    <property type="entry name" value="Vacuolar aspartic proteinase"/>
    <property type="match status" value="1"/>
</dbReference>
<evidence type="ECO:0000256" key="2">
    <source>
        <dbReference type="ARBA" id="ARBA00022670"/>
    </source>
</evidence>
<comment type="similarity">
    <text evidence="1 10">Belongs to the peptidase A1 family.</text>
</comment>
<organism evidence="13">
    <name type="scientific">Mimachlamys nobilis</name>
    <name type="common">Noble scallop</name>
    <name type="synonym">Chlamys nobilis</name>
    <dbReference type="NCBI Taxonomy" id="106276"/>
    <lineage>
        <taxon>Eukaryota</taxon>
        <taxon>Metazoa</taxon>
        <taxon>Spiralia</taxon>
        <taxon>Lophotrochozoa</taxon>
        <taxon>Mollusca</taxon>
        <taxon>Bivalvia</taxon>
        <taxon>Autobranchia</taxon>
        <taxon>Pteriomorphia</taxon>
        <taxon>Pectinida</taxon>
        <taxon>Pectinoidea</taxon>
        <taxon>Pectinidae</taxon>
        <taxon>Mimachlamys</taxon>
    </lineage>
</organism>
<dbReference type="Gene3D" id="2.40.70.10">
    <property type="entry name" value="Acid Proteases"/>
    <property type="match status" value="2"/>
</dbReference>
<dbReference type="EMBL" id="MG462719">
    <property type="protein sequence ID" value="ATY38608.1"/>
    <property type="molecule type" value="mRNA"/>
</dbReference>
<evidence type="ECO:0000313" key="13">
    <source>
        <dbReference type="EMBL" id="ATY38608.1"/>
    </source>
</evidence>
<dbReference type="InterPro" id="IPR001969">
    <property type="entry name" value="Aspartic_peptidase_AS"/>
</dbReference>
<dbReference type="PRINTS" id="PR00792">
    <property type="entry name" value="PEPSIN"/>
</dbReference>
<dbReference type="PANTHER" id="PTHR47966">
    <property type="entry name" value="BETA-SITE APP-CLEAVING ENZYME, ISOFORM A-RELATED"/>
    <property type="match status" value="1"/>
</dbReference>
<evidence type="ECO:0000256" key="5">
    <source>
        <dbReference type="ARBA" id="ARBA00022801"/>
    </source>
</evidence>
<protein>
    <submittedName>
        <fullName evidence="13">Cathepsin D</fullName>
    </submittedName>
</protein>
<reference evidence="13" key="1">
    <citation type="submission" date="2017-11" db="EMBL/GenBank/DDBJ databases">
        <title>Identification and characterization of a cathepsin D homologue from noble scallop (Chlamys nobilis) with different total carotenoids content.</title>
        <authorList>
            <person name="Zhang H."/>
            <person name="Cheng D."/>
            <person name="Liu H."/>
            <person name="Zheng H."/>
        </authorList>
    </citation>
    <scope>NUCLEOTIDE SEQUENCE</scope>
</reference>
<keyword evidence="3 11" id="KW-0732">Signal</keyword>
<feature type="domain" description="Peptidase A1" evidence="12">
    <location>
        <begin position="74"/>
        <end position="399"/>
    </location>
</feature>
<evidence type="ECO:0000256" key="3">
    <source>
        <dbReference type="ARBA" id="ARBA00022729"/>
    </source>
</evidence>
<evidence type="ECO:0000256" key="11">
    <source>
        <dbReference type="SAM" id="SignalP"/>
    </source>
</evidence>
<keyword evidence="7" id="KW-0325">Glycoprotein</keyword>
<feature type="active site" evidence="8">
    <location>
        <position position="92"/>
    </location>
</feature>
<dbReference type="InterPro" id="IPR021109">
    <property type="entry name" value="Peptidase_aspartic_dom_sf"/>
</dbReference>
<dbReference type="AlphaFoldDB" id="A0A2H4R3P6"/>
<dbReference type="GO" id="GO:0004190">
    <property type="term" value="F:aspartic-type endopeptidase activity"/>
    <property type="evidence" value="ECO:0007669"/>
    <property type="project" value="UniProtKB-KW"/>
</dbReference>
<dbReference type="Pfam" id="PF00026">
    <property type="entry name" value="Asp"/>
    <property type="match status" value="1"/>
</dbReference>
<dbReference type="FunFam" id="2.40.70.10:FF:000009">
    <property type="entry name" value="Aspartic proteinase A1"/>
    <property type="match status" value="1"/>
</dbReference>
<dbReference type="PROSITE" id="PS51257">
    <property type="entry name" value="PROKAR_LIPOPROTEIN"/>
    <property type="match status" value="1"/>
</dbReference>
<evidence type="ECO:0000256" key="1">
    <source>
        <dbReference type="ARBA" id="ARBA00007447"/>
    </source>
</evidence>
<accession>A0A2H4R3P6</accession>
<feature type="disulfide bond" evidence="9">
    <location>
        <begin position="314"/>
        <end position="351"/>
    </location>
</feature>
<sequence length="403" mass="43475">MKLLCIFALLAVLACSSALHRIKLHRVKSVRRTLQDVGTSVDILTNRYTGLLDRNGRLSGPDPEPLSNYLDAQYYGTINIGTPPQEFNVVFDTGSSNLWVPSKKCKLSDIACLLHNKYDSTKSSTYKQNGTHFEIRYGTGSLTGFLSTDSVTIGDLTVKGQTFAEAVTQPGITFVAAKFDGILGMGYDTISVDHVVPVFYNMVQQKLVDSPVFSFYLDRDPDASEGGELILGGSDPKHYSGNFSYAPITKKGYWQFDMAGIQLGGKASPFCKGGCSAIADTGTSLLAGPTSEVKELNKQIGATPLAGGEYTVDCNKISSLPSISFMIDNQQFTLQGSDYVLKVTQQGQTICLCGFAGIDVPAPLGPVPAPLGPLWILGDVFLGKFYSEFDLGNNRVGFARTKN</sequence>
<dbReference type="PROSITE" id="PS00141">
    <property type="entry name" value="ASP_PROTEASE"/>
    <property type="match status" value="2"/>
</dbReference>
<keyword evidence="5 10" id="KW-0378">Hydrolase</keyword>